<dbReference type="PROSITE" id="PS50011">
    <property type="entry name" value="PROTEIN_KINASE_DOM"/>
    <property type="match status" value="1"/>
</dbReference>
<dbReference type="InterPro" id="IPR041679">
    <property type="entry name" value="DNA2/NAM7-like_C"/>
</dbReference>
<dbReference type="InterPro" id="IPR047187">
    <property type="entry name" value="SF1_C_Upf1"/>
</dbReference>
<dbReference type="Proteomes" id="UP000000653">
    <property type="component" value="Chromosome"/>
</dbReference>
<dbReference type="InterPro" id="IPR049468">
    <property type="entry name" value="Restrct_endonuc-II-like_dom"/>
</dbReference>
<dbReference type="SMART" id="SM00220">
    <property type="entry name" value="S_TKc"/>
    <property type="match status" value="1"/>
</dbReference>
<gene>
    <name evidence="3" type="ordered locus">PA14_28895</name>
</gene>
<dbReference type="PANTHER" id="PTHR10887">
    <property type="entry name" value="DNA2/NAM7 HELICASE FAMILY"/>
    <property type="match status" value="1"/>
</dbReference>
<proteinExistence type="predicted"/>
<dbReference type="BioCyc" id="PAER208963:G1G74-2417-MONOMER"/>
<keyword evidence="1" id="KW-0175">Coiled coil</keyword>
<feature type="domain" description="Protein kinase" evidence="2">
    <location>
        <begin position="114"/>
        <end position="355"/>
    </location>
</feature>
<reference evidence="3 4" key="1">
    <citation type="journal article" date="2006" name="Genome Biol.">
        <title>Genomic analysis reveals that Pseudomonas aeruginosa virulence is combinatorial.</title>
        <authorList>
            <person name="Lee D.G."/>
            <person name="Urbach J.M."/>
            <person name="Wu G."/>
            <person name="Liberati N.T."/>
            <person name="Feinbaum R.L."/>
            <person name="Miyata S."/>
            <person name="Diggins L.T."/>
            <person name="He J."/>
            <person name="Saucier M."/>
            <person name="Deziel E."/>
            <person name="Friedman L."/>
            <person name="Li L."/>
            <person name="Grills G."/>
            <person name="Montgomery K."/>
            <person name="Kucherlapati R."/>
            <person name="Rahme L.G."/>
            <person name="Ausubel F.M."/>
        </authorList>
    </citation>
    <scope>NUCLEOTIDE SEQUENCE [LARGE SCALE GENOMIC DNA]</scope>
    <source>
        <strain evidence="3 4">UCBPP-PA14</strain>
    </source>
</reference>
<dbReference type="Pfam" id="PF00069">
    <property type="entry name" value="Pkinase"/>
    <property type="match status" value="1"/>
</dbReference>
<dbReference type="RefSeq" id="WP_003138853.1">
    <property type="nucleotide sequence ID" value="NC_008463.1"/>
</dbReference>
<name>A0A0H2ZL96_PSEAB</name>
<sequence>MIRFCPNCQSERSLSEIFCEGSIQGQPCGWDLSAEAIHPAGWRPQPVLTQEAIAPPASEPPAASAPLCANGHPLQPGDLMCLECGAAPAEGPLPMQAEATPQPAVTETLIDGWRLLRQIVSSDGVRERYLAEHAERARQAVLTLYRPGAEPDPAIYDVIRRLPREHVPEILASGRWDERAYEVVEELTGGSLAELGTVLEDREAVRHVVRELGHALHVFNEAGLRHRDLRPASLLVRSHEPLDLVISGFGSARLSEFDLDIVSPLETSRYMAPEAIAGGVAAASDWWSLGMILLEQLTRGACFEGVNANAFLIHVLANGVALPDDLDPQLHLLLRGLLARDRHQRWQWPQVQAWLNGEAVDAPASADSEKDDAEGASIALGARRFRKPTVFALAAAQAEHWAEALDHLLRGAIVTWAEHIGLSPRLLAGLRQVAQHEGLEDDFRLMLALKLLNPEIPLIQRGEIVTPGWLLEHPLEGHRLISGSVPDLLEQLHTESWLSRLKTRAENVRQRALHQHIELAEEQLRIYLLSTSRARLAAQWQERQRLLPDTEHPGLLALAERRVIAEEDLIVLLSANIGQFRAAEAIVEEATGLARDADVHLFDAETARGLLQHSRQELYRRVDERISGFARSGVPRVDEWAEQFRLERRMPLARVLVLLAIPPEQWLEPQKQQYVSQILDFFEKKVVAAVMRGPLVRMSIGKSTPRIDLNELDSARRPAAALLDHLLQRNARAVSLDPDSFLANPQLEVRLNALSRQSSLYKRDTGIDGLYLGFPFLLNRDPRGTTRTRIVPLLLWPLKLQLEVGSRGQVALAFDGEREEVRLNPALESLLGPEPCKRWRKVADELLGRSALRAADVMDAFGLLATPRARVLEGLPPSSTEVTPYQDQLACAAVLFHVTFMGQAIGEDLRQLKSLPPSGTGLETALRLRENDEPEARESPPELQRYFTVASDPSQEAAVLQARQSPGLLVEGPPGTGKSQTIVNMVADAIGRQRSLLIVCQKHAALEVVHKRLVAEGLGQRIVMLNDVNRDREPVIRNIREQLEALFADAGGAQGWERQRERLAARIEALEGELDRYHQSLHRVDEATGLSYRRLLGELIELEKGSPPLDFPALRQRLAALDIGSLARLEENCAPLVRLWLPARYEGSPLAQLRAFATDQATLQAFADSLRAFGEAENARQKALDEHPASFEVDDPTPYRAWLASQVGTLLNLREEQRQRLAHWLPLFRDATPGQPSRGDGLLAEAEQIERQLRQLDLERHAPLLSPALAMLEENNLERFQAHARQVLEARTWLARLNPLRLLRRGRLRRFLREHGEADDDSRLAALLGACDLERQWRPLRRQLAALQQSLGLATVATDAGPELTGLAGHASQQLREIQTLARGLAQAPRAEQLDAVILTGEKQRFEALLGDLDAALIRQAARQLSLDKLKVLADWLGDELLEQLHRAIAGNQSNLPALGRLREALPQLVAYQRFRGRAGQLEAAELEFLALLRQRQERLDAIPAEALEATVRRMLNREARLGWKQRLEQDNPELLFSQDEARARVASLAEADVQMRALNRELLGKGIDAARLGSRKQWEDVTRLTGKRSRRLREFIELGAELGLMSLRPVWLMNPDLASRVLPLKAGLFDMVIYDEASQMPVEFALPTLYRGRVTVVSGDEKQMPPTAFFSSRVESDEAELFDGEAPDEDADEEQREAYEDTWNRREIKDCPDLLQLARNALPSTTLQIHYRSAYRELIGFSNASFYGNRLSVPVRHPQANILRIKPLELIQVNGLYQNQSNEREAERVVDYLAELWRQPYAARPSVGVVTFNRKQADLIEERLELRAEQDETFRAAYSEERERSEDGEDMGVFVKNVENVQGDERDVIVFSSTFGRNGQGSFRRNFGVLGQTGGERRLNVAVTRARRKVVMITSMPIGDISDMLGTQRSPSSPRDYLQGYLEYARALSAGEFAGTGQLLERLQTDRSDQRRQHYQRHDGFSEIVGEYIRSLGWSAAPASEGDAFGLDFAIENPATGLYAIGIECDAPCHPLLERARAREIWRPSVLRRAIPYLHRVSSQGWYHDGDNERARLRAAIEKALAPSAETHPTAAAEASQ</sequence>
<dbReference type="Gene3D" id="3.40.50.300">
    <property type="entry name" value="P-loop containing nucleotide triphosphate hydrolases"/>
    <property type="match status" value="3"/>
</dbReference>
<dbReference type="Pfam" id="PF18741">
    <property type="entry name" value="MTES_1575"/>
    <property type="match status" value="1"/>
</dbReference>
<dbReference type="SUPFAM" id="SSF56112">
    <property type="entry name" value="Protein kinase-like (PK-like)"/>
    <property type="match status" value="1"/>
</dbReference>
<dbReference type="GO" id="GO:0005524">
    <property type="term" value="F:ATP binding"/>
    <property type="evidence" value="ECO:0007669"/>
    <property type="project" value="InterPro"/>
</dbReference>
<organism evidence="3 4">
    <name type="scientific">Pseudomonas aeruginosa (strain UCBPP-PA14)</name>
    <dbReference type="NCBI Taxonomy" id="208963"/>
    <lineage>
        <taxon>Bacteria</taxon>
        <taxon>Pseudomonadati</taxon>
        <taxon>Pseudomonadota</taxon>
        <taxon>Gammaproteobacteria</taxon>
        <taxon>Pseudomonadales</taxon>
        <taxon>Pseudomonadaceae</taxon>
        <taxon>Pseudomonas</taxon>
    </lineage>
</organism>
<dbReference type="InterPro" id="IPR045055">
    <property type="entry name" value="DNA2/NAM7-like"/>
</dbReference>
<dbReference type="HOGENOM" id="CLU_232418_0_0_6"/>
<dbReference type="Pfam" id="PF13195">
    <property type="entry name" value="DUF4011"/>
    <property type="match status" value="1"/>
</dbReference>
<dbReference type="CDD" id="cd18808">
    <property type="entry name" value="SF1_C_Upf1"/>
    <property type="match status" value="1"/>
</dbReference>
<evidence type="ECO:0000259" key="2">
    <source>
        <dbReference type="PROSITE" id="PS50011"/>
    </source>
</evidence>
<dbReference type="InterPro" id="IPR025103">
    <property type="entry name" value="DUF4011"/>
</dbReference>
<evidence type="ECO:0000313" key="4">
    <source>
        <dbReference type="Proteomes" id="UP000000653"/>
    </source>
</evidence>
<protein>
    <recommendedName>
        <fullName evidence="2">Protein kinase domain-containing protein</fullName>
    </recommendedName>
</protein>
<evidence type="ECO:0000256" key="1">
    <source>
        <dbReference type="SAM" id="Coils"/>
    </source>
</evidence>
<dbReference type="Pfam" id="PF13087">
    <property type="entry name" value="AAA_12"/>
    <property type="match status" value="1"/>
</dbReference>
<dbReference type="SUPFAM" id="SSF52540">
    <property type="entry name" value="P-loop containing nucleoside triphosphate hydrolases"/>
    <property type="match status" value="1"/>
</dbReference>
<dbReference type="InterPro" id="IPR011009">
    <property type="entry name" value="Kinase-like_dom_sf"/>
</dbReference>
<dbReference type="InterPro" id="IPR000719">
    <property type="entry name" value="Prot_kinase_dom"/>
</dbReference>
<evidence type="ECO:0000313" key="3">
    <source>
        <dbReference type="EMBL" id="ABJ15701.1"/>
    </source>
</evidence>
<dbReference type="InterPro" id="IPR041677">
    <property type="entry name" value="DNA2/NAM7_AAA_11"/>
</dbReference>
<accession>A0A0H2ZL96</accession>
<feature type="coiled-coil region" evidence="1">
    <location>
        <begin position="1053"/>
        <end position="1087"/>
    </location>
</feature>
<dbReference type="InterPro" id="IPR027417">
    <property type="entry name" value="P-loop_NTPase"/>
</dbReference>
<dbReference type="GO" id="GO:0004672">
    <property type="term" value="F:protein kinase activity"/>
    <property type="evidence" value="ECO:0007669"/>
    <property type="project" value="InterPro"/>
</dbReference>
<dbReference type="PANTHER" id="PTHR10887:SF495">
    <property type="entry name" value="HELICASE SENATAXIN ISOFORM X1-RELATED"/>
    <property type="match status" value="1"/>
</dbReference>
<dbReference type="KEGG" id="pau:PA14_28895"/>
<dbReference type="GO" id="GO:0004386">
    <property type="term" value="F:helicase activity"/>
    <property type="evidence" value="ECO:0007669"/>
    <property type="project" value="InterPro"/>
</dbReference>
<dbReference type="Gene3D" id="1.10.510.10">
    <property type="entry name" value="Transferase(Phosphotransferase) domain 1"/>
    <property type="match status" value="1"/>
</dbReference>
<dbReference type="Pfam" id="PF13086">
    <property type="entry name" value="AAA_11"/>
    <property type="match status" value="1"/>
</dbReference>
<dbReference type="EMBL" id="CP000438">
    <property type="protein sequence ID" value="ABJ15701.1"/>
    <property type="molecule type" value="Genomic_DNA"/>
</dbReference>